<evidence type="ECO:0000313" key="2">
    <source>
        <dbReference type="EMBL" id="KKN66558.1"/>
    </source>
</evidence>
<dbReference type="InterPro" id="IPR013320">
    <property type="entry name" value="ConA-like_dom_sf"/>
</dbReference>
<dbReference type="SUPFAM" id="SSF49899">
    <property type="entry name" value="Concanavalin A-like lectins/glucanases"/>
    <property type="match status" value="2"/>
</dbReference>
<reference evidence="2" key="1">
    <citation type="journal article" date="2015" name="Nature">
        <title>Complex archaea that bridge the gap between prokaryotes and eukaryotes.</title>
        <authorList>
            <person name="Spang A."/>
            <person name="Saw J.H."/>
            <person name="Jorgensen S.L."/>
            <person name="Zaremba-Niedzwiedzka K."/>
            <person name="Martijn J."/>
            <person name="Lind A.E."/>
            <person name="van Eijk R."/>
            <person name="Schleper C."/>
            <person name="Guy L."/>
            <person name="Ettema T.J."/>
        </authorList>
    </citation>
    <scope>NUCLEOTIDE SEQUENCE</scope>
</reference>
<dbReference type="Gene3D" id="2.60.120.200">
    <property type="match status" value="2"/>
</dbReference>
<sequence>MSLAGWNNNKKLTLTIDSTKVDENIINFPVLITLSSGTGITSFDASAVFTELTPASGTLASGTVLLLHCDGTNGSTSFIDESTSSHTITANDNAQISTAQSMFGGSSAYFDGTGDYLSIADSADWDFAGGPFTIDFRVMKDVSHTGIGHVISRWDSVNNDERWSIRYNDNDLQVFLGAWQTITLGVDNNWHHVVWIYDSGLNTVYFDGIEELSYSFTLNDHTSQLRVGGLSASELAGYIDELRISKGIARWTSDFIPPTGPYGSSWDNRKKIAVTATVSGVETELPVEIDYWDSENNQSWLWTKVPTIVSGTDTTLYLYYDSTHTINSGYIGDTGETPAQSVWDSNFVGVWHMGQSPAGDVSDIMRDSTSNSNDGTPGGSMTSADLIDGQIGKAIDFDGSDDLIDCGTDASLDITGALTISAIVKPLTNPAFAGIIDMAQESTSIENYSMLNFAGTLYFQYNNSGWQSHIESSFFDTGVQQSVDITYNAGTIQFYKDGSPTTSVGGKPVLVSDTSNTFKIGRYQVGSQGNFDGIIDEVRISDSVRSTAWTKATYYSNFGDLITYALGIEPTIFTFSGPIPIHLSTVYGTNHTLQLTTTITGADIPYVYAATFYDDGNNQIGSTVYGLDSGAQATSTAALSTPAATTYSWYIKSTSSGSTGTSQTYTFTNRFLCEGYTEVNGTRASGIPVRLYRRSTGVLVSGTESTGVSGTFSIVTSYNEAHYAVALHPTDSGTNALIYDYLTPE</sequence>
<comment type="caution">
    <text evidence="2">The sequence shown here is derived from an EMBL/GenBank/DDBJ whole genome shotgun (WGS) entry which is preliminary data.</text>
</comment>
<feature type="domain" description="DUF2341" evidence="1">
    <location>
        <begin position="282"/>
        <end position="325"/>
    </location>
</feature>
<protein>
    <recommendedName>
        <fullName evidence="1">DUF2341 domain-containing protein</fullName>
    </recommendedName>
</protein>
<dbReference type="Pfam" id="PF10102">
    <property type="entry name" value="DUF2341"/>
    <property type="match status" value="1"/>
</dbReference>
<evidence type="ECO:0000259" key="1">
    <source>
        <dbReference type="Pfam" id="PF10102"/>
    </source>
</evidence>
<dbReference type="Pfam" id="PF13385">
    <property type="entry name" value="Laminin_G_3"/>
    <property type="match status" value="2"/>
</dbReference>
<proteinExistence type="predicted"/>
<accession>A0A0F9VL80</accession>
<dbReference type="AlphaFoldDB" id="A0A0F9VL80"/>
<dbReference type="InterPro" id="IPR018765">
    <property type="entry name" value="DUF2341"/>
</dbReference>
<organism evidence="2">
    <name type="scientific">marine sediment metagenome</name>
    <dbReference type="NCBI Taxonomy" id="412755"/>
    <lineage>
        <taxon>unclassified sequences</taxon>
        <taxon>metagenomes</taxon>
        <taxon>ecological metagenomes</taxon>
    </lineage>
</organism>
<dbReference type="EMBL" id="LAZR01000497">
    <property type="protein sequence ID" value="KKN66558.1"/>
    <property type="molecule type" value="Genomic_DNA"/>
</dbReference>
<gene>
    <name evidence="2" type="ORF">LCGC14_0470270</name>
</gene>
<name>A0A0F9VL80_9ZZZZ</name>